<dbReference type="InterPro" id="IPR000182">
    <property type="entry name" value="GNAT_dom"/>
</dbReference>
<dbReference type="CDD" id="cd04301">
    <property type="entry name" value="NAT_SF"/>
    <property type="match status" value="1"/>
</dbReference>
<accession>A0ABS4SQD9</accession>
<dbReference type="EMBL" id="JAGINP010000017">
    <property type="protein sequence ID" value="MBP2294770.1"/>
    <property type="molecule type" value="Genomic_DNA"/>
</dbReference>
<proteinExistence type="predicted"/>
<reference evidence="2 3" key="1">
    <citation type="submission" date="2021-03" db="EMBL/GenBank/DDBJ databases">
        <title>Genomic Encyclopedia of Type Strains, Phase III (KMG-III): the genomes of soil and plant-associated and newly described type strains.</title>
        <authorList>
            <person name="Whitman W."/>
        </authorList>
    </citation>
    <scope>NUCLEOTIDE SEQUENCE [LARGE SCALE GENOMIC DNA]</scope>
    <source>
        <strain evidence="2 3">IMMIB AFH-6</strain>
    </source>
</reference>
<protein>
    <submittedName>
        <fullName evidence="2">Phosphinothricin acetyltransferase</fullName>
        <ecNumber evidence="2">2.3.1.183</ecNumber>
    </submittedName>
</protein>
<dbReference type="Pfam" id="PF00583">
    <property type="entry name" value="Acetyltransf_1"/>
    <property type="match status" value="1"/>
</dbReference>
<dbReference type="SUPFAM" id="SSF55729">
    <property type="entry name" value="Acyl-CoA N-acyltransferases (Nat)"/>
    <property type="match status" value="1"/>
</dbReference>
<organism evidence="2 3">
    <name type="scientific">Azospirillum rugosum</name>
    <dbReference type="NCBI Taxonomy" id="416170"/>
    <lineage>
        <taxon>Bacteria</taxon>
        <taxon>Pseudomonadati</taxon>
        <taxon>Pseudomonadota</taxon>
        <taxon>Alphaproteobacteria</taxon>
        <taxon>Rhodospirillales</taxon>
        <taxon>Azospirillaceae</taxon>
        <taxon>Azospirillum</taxon>
    </lineage>
</organism>
<evidence type="ECO:0000313" key="3">
    <source>
        <dbReference type="Proteomes" id="UP000781958"/>
    </source>
</evidence>
<dbReference type="InterPro" id="IPR016181">
    <property type="entry name" value="Acyl_CoA_acyltransferase"/>
</dbReference>
<dbReference type="EC" id="2.3.1.183" evidence="2"/>
<evidence type="ECO:0000259" key="1">
    <source>
        <dbReference type="PROSITE" id="PS51186"/>
    </source>
</evidence>
<gene>
    <name evidence="2" type="ORF">J2851_004560</name>
</gene>
<keyword evidence="2" id="KW-0012">Acyltransferase</keyword>
<dbReference type="PANTHER" id="PTHR43072">
    <property type="entry name" value="N-ACETYLTRANSFERASE"/>
    <property type="match status" value="1"/>
</dbReference>
<keyword evidence="2" id="KW-0808">Transferase</keyword>
<dbReference type="PANTHER" id="PTHR43072:SF8">
    <property type="entry name" value="ACYLTRANSFERASE FABY-RELATED"/>
    <property type="match status" value="1"/>
</dbReference>
<dbReference type="Proteomes" id="UP000781958">
    <property type="component" value="Unassembled WGS sequence"/>
</dbReference>
<feature type="domain" description="N-acetyltransferase" evidence="1">
    <location>
        <begin position="1"/>
        <end position="164"/>
    </location>
</feature>
<dbReference type="RefSeq" id="WP_209769054.1">
    <property type="nucleotide sequence ID" value="NZ_JAGINP010000017.1"/>
</dbReference>
<evidence type="ECO:0000313" key="2">
    <source>
        <dbReference type="EMBL" id="MBP2294770.1"/>
    </source>
</evidence>
<keyword evidence="3" id="KW-1185">Reference proteome</keyword>
<name>A0ABS4SQD9_9PROT</name>
<sequence length="173" mass="18802">MLVRDSRPEDLERIHAIYAHHVLTGSASFEEVPPDAAELGRRRLEVLGRGLPYVVAEIDGIVAGYAYAGPYRLRTAYRFTVEDSIYIDPAFTGRGLGRALLATVIERCTLAGCRQMVAVIGDSGNASSIGLHRQLGFEPAGVLKSVGFKFGRWVDSVLMQRPLGSGDETRPNG</sequence>
<dbReference type="GO" id="GO:0102971">
    <property type="term" value="F:phosphinothricin N-acetyltransferase activity"/>
    <property type="evidence" value="ECO:0007669"/>
    <property type="project" value="UniProtKB-EC"/>
</dbReference>
<dbReference type="Gene3D" id="3.40.630.30">
    <property type="match status" value="1"/>
</dbReference>
<dbReference type="PROSITE" id="PS51186">
    <property type="entry name" value="GNAT"/>
    <property type="match status" value="1"/>
</dbReference>
<comment type="caution">
    <text evidence="2">The sequence shown here is derived from an EMBL/GenBank/DDBJ whole genome shotgun (WGS) entry which is preliminary data.</text>
</comment>